<keyword evidence="3" id="KW-1185">Reference proteome</keyword>
<reference evidence="2 3" key="1">
    <citation type="submission" date="2022-12" db="EMBL/GenBank/DDBJ databases">
        <title>Chromosome-level genome of Tegillarca granosa.</title>
        <authorList>
            <person name="Kim J."/>
        </authorList>
    </citation>
    <scope>NUCLEOTIDE SEQUENCE [LARGE SCALE GENOMIC DNA]</scope>
    <source>
        <strain evidence="2">Teg-2019</strain>
        <tissue evidence="2">Adductor muscle</tissue>
    </source>
</reference>
<organism evidence="2 3">
    <name type="scientific">Tegillarca granosa</name>
    <name type="common">Malaysian cockle</name>
    <name type="synonym">Anadara granosa</name>
    <dbReference type="NCBI Taxonomy" id="220873"/>
    <lineage>
        <taxon>Eukaryota</taxon>
        <taxon>Metazoa</taxon>
        <taxon>Spiralia</taxon>
        <taxon>Lophotrochozoa</taxon>
        <taxon>Mollusca</taxon>
        <taxon>Bivalvia</taxon>
        <taxon>Autobranchia</taxon>
        <taxon>Pteriomorphia</taxon>
        <taxon>Arcoida</taxon>
        <taxon>Arcoidea</taxon>
        <taxon>Arcidae</taxon>
        <taxon>Tegillarca</taxon>
    </lineage>
</organism>
<dbReference type="PANTHER" id="PTHR10217:SF548">
    <property type="entry name" value="GH12235P"/>
    <property type="match status" value="1"/>
</dbReference>
<dbReference type="Gene3D" id="3.30.450.20">
    <property type="entry name" value="PAS domain"/>
    <property type="match status" value="1"/>
</dbReference>
<evidence type="ECO:0000313" key="2">
    <source>
        <dbReference type="EMBL" id="KAJ8313947.1"/>
    </source>
</evidence>
<dbReference type="PANTHER" id="PTHR10217">
    <property type="entry name" value="VOLTAGE AND LIGAND GATED POTASSIUM CHANNEL"/>
    <property type="match status" value="1"/>
</dbReference>
<dbReference type="PROSITE" id="PS50112">
    <property type="entry name" value="PAS"/>
    <property type="match status" value="1"/>
</dbReference>
<dbReference type="NCBIfam" id="TIGR00229">
    <property type="entry name" value="sensory_box"/>
    <property type="match status" value="1"/>
</dbReference>
<dbReference type="Proteomes" id="UP001217089">
    <property type="component" value="Unassembled WGS sequence"/>
</dbReference>
<gene>
    <name evidence="2" type="ORF">KUTeg_008508</name>
</gene>
<dbReference type="InterPro" id="IPR000014">
    <property type="entry name" value="PAS"/>
</dbReference>
<proteinExistence type="predicted"/>
<protein>
    <recommendedName>
        <fullName evidence="1">PAS domain-containing protein</fullName>
    </recommendedName>
</protein>
<evidence type="ECO:0000259" key="1">
    <source>
        <dbReference type="PROSITE" id="PS50112"/>
    </source>
</evidence>
<dbReference type="InterPro" id="IPR050818">
    <property type="entry name" value="KCNH_animal-type"/>
</dbReference>
<accession>A0ABQ9FDL2</accession>
<name>A0ABQ9FDL2_TEGGR</name>
<comment type="caution">
    <text evidence="2">The sequence shown here is derived from an EMBL/GenBank/DDBJ whole genome shotgun (WGS) entry which is preliminary data.</text>
</comment>
<feature type="domain" description="PAS" evidence="1">
    <location>
        <begin position="96"/>
        <end position="144"/>
    </location>
</feature>
<dbReference type="EMBL" id="JARBDR010000342">
    <property type="protein sequence ID" value="KAJ8313947.1"/>
    <property type="molecule type" value="Genomic_DNA"/>
</dbReference>
<dbReference type="InterPro" id="IPR035965">
    <property type="entry name" value="PAS-like_dom_sf"/>
</dbReference>
<dbReference type="SUPFAM" id="SSF55785">
    <property type="entry name" value="PYP-like sensor domain (PAS domain)"/>
    <property type="match status" value="1"/>
</dbReference>
<dbReference type="Pfam" id="PF13426">
    <property type="entry name" value="PAS_9"/>
    <property type="match status" value="1"/>
</dbReference>
<evidence type="ECO:0000313" key="3">
    <source>
        <dbReference type="Proteomes" id="UP001217089"/>
    </source>
</evidence>
<dbReference type="CDD" id="cd00130">
    <property type="entry name" value="PAS"/>
    <property type="match status" value="1"/>
</dbReference>
<sequence length="245" mass="27070">MALPKSANINIVTMALLKSADVKITTMALLKSANVNITTMALLKSANVNIITMALQKSANVNIATMASQKMLCFVGVNLADRKFVIANAQVETSPIIFCNDGFCDLTGFTRAEVMQKPCTCDFLHGPVTSTMAVLQIKDALQGTEERQVEILCYKKDDACEFCIGDRFVCSILIAPVKNEHGEIILFIINFEDITEAMAINKRELQHNYRNSKIKLSTNNCHQSATLEQLPQTEKTIDKLNKGTF</sequence>